<evidence type="ECO:0000256" key="4">
    <source>
        <dbReference type="ARBA" id="ARBA00022568"/>
    </source>
</evidence>
<gene>
    <name evidence="16" type="ORF">Scaly_0275500</name>
</gene>
<comment type="similarity">
    <text evidence="2">Belongs to the MCU (TC 1.A.77) family.</text>
</comment>
<name>A0AAW2S9V3_9LAMI</name>
<dbReference type="GO" id="GO:0005262">
    <property type="term" value="F:calcium channel activity"/>
    <property type="evidence" value="ECO:0007669"/>
    <property type="project" value="UniProtKB-KW"/>
</dbReference>
<dbReference type="InterPro" id="IPR039055">
    <property type="entry name" value="MCU_fam"/>
</dbReference>
<proteinExistence type="inferred from homology"/>
<evidence type="ECO:0000256" key="8">
    <source>
        <dbReference type="ARBA" id="ARBA00022837"/>
    </source>
</evidence>
<dbReference type="InterPro" id="IPR006769">
    <property type="entry name" value="MCU_C"/>
</dbReference>
<evidence type="ECO:0000256" key="1">
    <source>
        <dbReference type="ARBA" id="ARBA00004448"/>
    </source>
</evidence>
<evidence type="ECO:0000256" key="2">
    <source>
        <dbReference type="ARBA" id="ARBA00005653"/>
    </source>
</evidence>
<evidence type="ECO:0000256" key="7">
    <source>
        <dbReference type="ARBA" id="ARBA00022792"/>
    </source>
</evidence>
<dbReference type="GO" id="GO:0051560">
    <property type="term" value="P:mitochondrial calcium ion homeostasis"/>
    <property type="evidence" value="ECO:0007669"/>
    <property type="project" value="InterPro"/>
</dbReference>
<feature type="non-terminal residue" evidence="16">
    <location>
        <position position="1"/>
    </location>
</feature>
<keyword evidence="13" id="KW-0407">Ion channel</keyword>
<evidence type="ECO:0000256" key="11">
    <source>
        <dbReference type="ARBA" id="ARBA00023128"/>
    </source>
</evidence>
<sequence length="256" mass="28525">QFLPLKVHSFDELLPLRGKGKKVSRMGGAVSIQDEIIRSNQRSSDKGKKKKKERIQRRQLVLVIIHSQDDTFHALVSLEVKQPVSALQIDGLVAVLSLLQLRLGRRCGSESKNGSASTMSYGGEETDRLVNVDEGEVGNEDKRNLCSYLSGVDLPLLPSEHSGNSLDVMEPIAFFTTSAGIVIGYAYFMFTSRDPSYQDLAQEVMLRGRKAHSEEETLTFKVRRVQKQCKLPLDPQAIHQTENWGGIGSLRLLHGH</sequence>
<keyword evidence="4" id="KW-0109">Calcium transport</keyword>
<keyword evidence="3" id="KW-0813">Transport</keyword>
<dbReference type="PANTHER" id="PTHR13462:SF10">
    <property type="entry name" value="CALCIUM UNIPORTER PROTEIN, MITOCHONDRIAL"/>
    <property type="match status" value="1"/>
</dbReference>
<keyword evidence="6" id="KW-0812">Transmembrane</keyword>
<evidence type="ECO:0000256" key="13">
    <source>
        <dbReference type="ARBA" id="ARBA00023303"/>
    </source>
</evidence>
<keyword evidence="5" id="KW-0107">Calcium channel</keyword>
<organism evidence="16">
    <name type="scientific">Sesamum calycinum</name>
    <dbReference type="NCBI Taxonomy" id="2727403"/>
    <lineage>
        <taxon>Eukaryota</taxon>
        <taxon>Viridiplantae</taxon>
        <taxon>Streptophyta</taxon>
        <taxon>Embryophyta</taxon>
        <taxon>Tracheophyta</taxon>
        <taxon>Spermatophyta</taxon>
        <taxon>Magnoliopsida</taxon>
        <taxon>eudicotyledons</taxon>
        <taxon>Gunneridae</taxon>
        <taxon>Pentapetalae</taxon>
        <taxon>asterids</taxon>
        <taxon>lamiids</taxon>
        <taxon>Lamiales</taxon>
        <taxon>Pedaliaceae</taxon>
        <taxon>Sesamum</taxon>
    </lineage>
</organism>
<evidence type="ECO:0000256" key="9">
    <source>
        <dbReference type="ARBA" id="ARBA00022989"/>
    </source>
</evidence>
<comment type="subcellular location">
    <subcellularLocation>
        <location evidence="1">Mitochondrion inner membrane</location>
        <topology evidence="1">Multi-pass membrane protein</topology>
    </subcellularLocation>
</comment>
<dbReference type="PANTHER" id="PTHR13462">
    <property type="entry name" value="CALCIUM UNIPORTER PROTEIN, MITOCHONDRIAL"/>
    <property type="match status" value="1"/>
</dbReference>
<evidence type="ECO:0000256" key="5">
    <source>
        <dbReference type="ARBA" id="ARBA00022673"/>
    </source>
</evidence>
<reference evidence="16" key="2">
    <citation type="journal article" date="2024" name="Plant">
        <title>Genomic evolution and insights into agronomic trait innovations of Sesamum species.</title>
        <authorList>
            <person name="Miao H."/>
            <person name="Wang L."/>
            <person name="Qu L."/>
            <person name="Liu H."/>
            <person name="Sun Y."/>
            <person name="Le M."/>
            <person name="Wang Q."/>
            <person name="Wei S."/>
            <person name="Zheng Y."/>
            <person name="Lin W."/>
            <person name="Duan Y."/>
            <person name="Cao H."/>
            <person name="Xiong S."/>
            <person name="Wang X."/>
            <person name="Wei L."/>
            <person name="Li C."/>
            <person name="Ma Q."/>
            <person name="Ju M."/>
            <person name="Zhao R."/>
            <person name="Li G."/>
            <person name="Mu C."/>
            <person name="Tian Q."/>
            <person name="Mei H."/>
            <person name="Zhang T."/>
            <person name="Gao T."/>
            <person name="Zhang H."/>
        </authorList>
    </citation>
    <scope>NUCLEOTIDE SEQUENCE</scope>
    <source>
        <strain evidence="16">KEN8</strain>
    </source>
</reference>
<evidence type="ECO:0000256" key="12">
    <source>
        <dbReference type="ARBA" id="ARBA00023136"/>
    </source>
</evidence>
<evidence type="ECO:0000259" key="15">
    <source>
        <dbReference type="Pfam" id="PF04678"/>
    </source>
</evidence>
<dbReference type="AlphaFoldDB" id="A0AAW2S9V3"/>
<protein>
    <submittedName>
        <fullName evidence="16">Calcium uniporter protein 5, mitochondrial</fullName>
    </submittedName>
</protein>
<keyword evidence="12" id="KW-0472">Membrane</keyword>
<keyword evidence="8" id="KW-0106">Calcium</keyword>
<dbReference type="GO" id="GO:0015292">
    <property type="term" value="F:uniporter activity"/>
    <property type="evidence" value="ECO:0007669"/>
    <property type="project" value="TreeGrafter"/>
</dbReference>
<feature type="domain" description="Calcium uniporter protein C-terminal" evidence="15">
    <location>
        <begin position="167"/>
        <end position="217"/>
    </location>
</feature>
<keyword evidence="10" id="KW-0406">Ion transport</keyword>
<reference evidence="16" key="1">
    <citation type="submission" date="2020-06" db="EMBL/GenBank/DDBJ databases">
        <authorList>
            <person name="Li T."/>
            <person name="Hu X."/>
            <person name="Zhang T."/>
            <person name="Song X."/>
            <person name="Zhang H."/>
            <person name="Dai N."/>
            <person name="Sheng W."/>
            <person name="Hou X."/>
            <person name="Wei L."/>
        </authorList>
    </citation>
    <scope>NUCLEOTIDE SEQUENCE</scope>
    <source>
        <strain evidence="16">KEN8</strain>
        <tissue evidence="16">Leaf</tissue>
    </source>
</reference>
<keyword evidence="7" id="KW-0999">Mitochondrion inner membrane</keyword>
<dbReference type="EMBL" id="JACGWM010000002">
    <property type="protein sequence ID" value="KAL0389184.1"/>
    <property type="molecule type" value="Genomic_DNA"/>
</dbReference>
<dbReference type="GO" id="GO:1990246">
    <property type="term" value="C:uniplex complex"/>
    <property type="evidence" value="ECO:0007669"/>
    <property type="project" value="TreeGrafter"/>
</dbReference>
<comment type="catalytic activity">
    <reaction evidence="14">
        <text>Ca(2+)(in) = Ca(2+)(out)</text>
        <dbReference type="Rhea" id="RHEA:29671"/>
        <dbReference type="ChEBI" id="CHEBI:29108"/>
    </reaction>
</comment>
<evidence type="ECO:0000313" key="16">
    <source>
        <dbReference type="EMBL" id="KAL0389184.1"/>
    </source>
</evidence>
<evidence type="ECO:0000256" key="14">
    <source>
        <dbReference type="ARBA" id="ARBA00036634"/>
    </source>
</evidence>
<evidence type="ECO:0000256" key="6">
    <source>
        <dbReference type="ARBA" id="ARBA00022692"/>
    </source>
</evidence>
<dbReference type="Pfam" id="PF04678">
    <property type="entry name" value="MCU"/>
    <property type="match status" value="1"/>
</dbReference>
<dbReference type="GO" id="GO:0036444">
    <property type="term" value="P:calcium import into the mitochondrion"/>
    <property type="evidence" value="ECO:0007669"/>
    <property type="project" value="TreeGrafter"/>
</dbReference>
<keyword evidence="11" id="KW-0496">Mitochondrion</keyword>
<keyword evidence="9" id="KW-1133">Transmembrane helix</keyword>
<accession>A0AAW2S9V3</accession>
<evidence type="ECO:0000256" key="10">
    <source>
        <dbReference type="ARBA" id="ARBA00023065"/>
    </source>
</evidence>
<evidence type="ECO:0000256" key="3">
    <source>
        <dbReference type="ARBA" id="ARBA00022448"/>
    </source>
</evidence>
<comment type="caution">
    <text evidence="16">The sequence shown here is derived from an EMBL/GenBank/DDBJ whole genome shotgun (WGS) entry which is preliminary data.</text>
</comment>